<dbReference type="Proteomes" id="UP000054721">
    <property type="component" value="Unassembled WGS sequence"/>
</dbReference>
<dbReference type="OrthoDB" id="5921231at2759"/>
<reference evidence="1 2" key="1">
    <citation type="submission" date="2015-05" db="EMBL/GenBank/DDBJ databases">
        <title>Evolution of Trichinella species and genotypes.</title>
        <authorList>
            <person name="Korhonen P.K."/>
            <person name="Edoardo P."/>
            <person name="Giuseppe L.R."/>
            <person name="Gasser R.B."/>
        </authorList>
    </citation>
    <scope>NUCLEOTIDE SEQUENCE [LARGE SCALE GENOMIC DNA]</scope>
    <source>
        <strain evidence="1">ISS10</strain>
    </source>
</reference>
<organism evidence="1 2">
    <name type="scientific">Trichinella nativa</name>
    <dbReference type="NCBI Taxonomy" id="6335"/>
    <lineage>
        <taxon>Eukaryota</taxon>
        <taxon>Metazoa</taxon>
        <taxon>Ecdysozoa</taxon>
        <taxon>Nematoda</taxon>
        <taxon>Enoplea</taxon>
        <taxon>Dorylaimia</taxon>
        <taxon>Trichinellida</taxon>
        <taxon>Trichinellidae</taxon>
        <taxon>Trichinella</taxon>
    </lineage>
</organism>
<comment type="caution">
    <text evidence="1">The sequence shown here is derived from an EMBL/GenBank/DDBJ whole genome shotgun (WGS) entry which is preliminary data.</text>
</comment>
<gene>
    <name evidence="1" type="ORF">T02_12871</name>
</gene>
<evidence type="ECO:0000313" key="1">
    <source>
        <dbReference type="EMBL" id="KRZ51842.1"/>
    </source>
</evidence>
<dbReference type="AlphaFoldDB" id="A0A0V1KXU9"/>
<keyword evidence="2" id="KW-1185">Reference proteome</keyword>
<dbReference type="EMBL" id="JYDW01000212">
    <property type="protein sequence ID" value="KRZ51842.1"/>
    <property type="molecule type" value="Genomic_DNA"/>
</dbReference>
<name>A0A0V1KXU9_9BILA</name>
<accession>A0A0V1KXU9</accession>
<protein>
    <submittedName>
        <fullName evidence="1">Uncharacterized protein</fullName>
    </submittedName>
</protein>
<proteinExistence type="predicted"/>
<evidence type="ECO:0000313" key="2">
    <source>
        <dbReference type="Proteomes" id="UP000054721"/>
    </source>
</evidence>
<sequence length="84" mass="9419">MPPTGTVGKWVECGGESWKSAHLWWSSWSKTEVGAADWNATNFCIKIAQGEGVAQWVEENENGHVYSDMELMKIFRTVVCIALQ</sequence>